<feature type="region of interest" description="Disordered" evidence="11">
    <location>
        <begin position="2780"/>
        <end position="2813"/>
    </location>
</feature>
<feature type="compositionally biased region" description="Basic and acidic residues" evidence="11">
    <location>
        <begin position="2306"/>
        <end position="2316"/>
    </location>
</feature>
<dbReference type="Pfam" id="PF07714">
    <property type="entry name" value="PK_Tyr_Ser-Thr"/>
    <property type="match status" value="1"/>
</dbReference>
<dbReference type="GO" id="GO:0005524">
    <property type="term" value="F:ATP binding"/>
    <property type="evidence" value="ECO:0007669"/>
    <property type="project" value="InterPro"/>
</dbReference>
<evidence type="ECO:0000256" key="11">
    <source>
        <dbReference type="SAM" id="MobiDB-lite"/>
    </source>
</evidence>
<keyword evidence="7 10" id="KW-0862">Zinc</keyword>
<keyword evidence="4 10" id="KW-0479">Metal-binding</keyword>
<dbReference type="SUPFAM" id="SSF56112">
    <property type="entry name" value="Protein kinase-like (PK-like)"/>
    <property type="match status" value="1"/>
</dbReference>
<feature type="region of interest" description="Disordered" evidence="11">
    <location>
        <begin position="2287"/>
        <end position="2323"/>
    </location>
</feature>
<dbReference type="Gene3D" id="2.30.42.10">
    <property type="match status" value="1"/>
</dbReference>
<comment type="similarity">
    <text evidence="8 10">Belongs to the E3 ubiquitin-protein ligase UBR1-like family.</text>
</comment>
<dbReference type="SUPFAM" id="SSF49899">
    <property type="entry name" value="Concanavalin A-like lectins/glucanases"/>
    <property type="match status" value="1"/>
</dbReference>
<evidence type="ECO:0000313" key="16">
    <source>
        <dbReference type="Proteomes" id="UP000435112"/>
    </source>
</evidence>
<dbReference type="Gene3D" id="2.60.120.200">
    <property type="match status" value="1"/>
</dbReference>
<sequence>MEPALMAMQSLCERSWELRPLCETLLERLVAICGYTDHFRQQKPAPTDMSPAESEWPVQVNAALSRFTLLLESVAATECAVFRLAVAPSPVRELRSLHVWLDASFRGLHAEHVDPNASWAQEWEEELERVEQALQLAARAQVDAAAESSDNEQRELIAVVKFAFKQVQDVTRRTKKKKSDAGSNDGAAEMQKDAGAELFPDHEESLCVLFRRLVRVCGVQVPVLPSWFLSPAEVAMIPATRFRSGPQCQITSASWMRSRGQRMGGVQQLLIKQLVAGNGAGAKSGSVLTHAVEAVQNETELLRDVVCHPHVLQLAGASTFGSQPFVAFVSPWAAPEAGSATVTSLEDYLNLSVDHRRQLFRLLAQAATGLQSLHEASLIHGDLCCANIVVGDDGQARLANLRSFSLSRCSTEAESVSTSTSTYQAGALRWQAPELLRENPKADLASDIYAFGMTLLEALSEELPWGFIADDEVRERVLAGEMPPPPVGVEENVWSLVEAMCDPDQAARPDVNTVVEELQALAEEERQRDGDKAHFEDDAATALPLNRVSSADYLRAASSPFGPPATNVLNLPELVRRQSSPTGTKIVQPAAIGTVVRELPTSPHRIEQPIPTLHVAVVDLRQKWLGVKINSIGNRVVVSKFLRAESGAAGEIEASGRVERGDVIVAINGQSVRGLDRLQIGAIVQSSPRPLEVAFKREPQLLTDSFRFHGLAMDSRWRDRGSALPLPGSLSHMLTTSGEAGLEAADPFSIEMWFSLAEHGDTFLGGILLGAQDLPFQETSDASGWPYVHHQLLSIDPMGNLWCSFLNRPTPICMARELAPNHWYHLVVTYGGDPGSDRASFTRNDQPAELLSVYLNGEQRVTDSGALLADWTKLRHVNVGSGCISGLAPAKPEPHFSGWFGFSGLVFDMRAWRRKELSGAQVQLLFRGSSDLVDDPSYSLRRDLLGDAVDQVTSDVKRKRSSSARASRLQGPPFAELVRSTWPLASQHFRISVSSAKGRRELCHSRHLRAPQGSVRAVQHLVVITVVCASQRTENRCQLPAFESPATLRRFLQSQSVANLTHDMMPSLLSELRRLPALGGSLETNSVHSTQVGDYLDAILLAHADRVMIQDNTPPDNMATLLQSDGQLPPVTRDAFFERFKPRSSAQTLCGYLFQRNDIVFNCKTCQSDETCVLCLKCFQNGNHEGHDVFFHRTSPGGVCDCGDSEAWAPEGFCVFHGQREVNSASESSSTAAGSLPEDVVQVADALFTAIVDFCVEMAKRSMQVFDAEFVDAQGRRTLDELRRRVQERGDSMEDAQRLEKQFHVRICNDDVHSDEDLIRSLSKKGISGAEDLVRAIDSNGSEIVARDRTLRDALTLMQALKSEGWHVCVVQDTFVHDEDVLLRVTQWVKAICSLSKQLHVLFCDKLFATSGQSKEPIQVMFLSDPYFRKDIVLELYELYLKLQGDKDPKLQFSIVFLKVYHRMMLKYFCGVGTREESLFQYGVQILTTPSIVHHLATLGLLDMLLDTINTALEMARAPSLPPHQHQGVQHILDCDHPLLKFKRYHFVIENFGYVLGIPAMSSALLLHSELLEKWLDALAEIQGLDPQVRIQDGRAHVTYEIQSWLTAFAFHANVSKILTFISKGLRYHEIADTDSRNQDRERMVFNMLEGFWDQLDRAGMTTTRLKLYVPPCGRLMGSTERIVKYDVSTQPVSFHNPLHGLLASFLIESLYYGPPPAPGSAVPWISNWSALLERSMAKVLQLNGVEGEEQTDFVRHQKSMLIYGMMEYPLRSLVLCAQISCGLWIRNGQTMQRQMLNYTSPPWCSELRDLDLFLVQVSSTIVGFPKFLTIFFDRFGLSEWLLTWANARNANDESSGISAREAISGGAEDEKLVGVLEAALLQLIWIVTELTPPLDAIEQRDTVLRREIIHRLSVHPCRLSELLDQTTFVVSTPYGGISARQEKQHLTRLERVLDEVADEQVKRSVMVAPLGGGAGDDDSMGDGAMEPTKYILKKEYYTEYDPSFYHLSRSSHEKAQFARHEALFKTWKVEDPPIPLVTQIPPPHLSLGTVRFLVLEKGLLGILRLVLEDANCSADGHCEGTSCTPGVKRTNVMVVLRTIHLINLIVLVLKRGAGGSTLPQQNEVVLSESKRRQTLALLRNGPEAFEEGDTTSRGKKRVKRQPMSSDDDVQMSSDSDQGDLSEVKDLSIVALLVAISKDMVKHDFETSKSTVSAIYWILNELAALDHVIHAYIELKVWSGMKKHEELVAENGMSKAQLKKLHQQQAIAAMMARQKAFAQSSAFAEMDEDFEDEEDSGGSGSGKFGMDSHDSNHDVPGHTIVYRPPPPPDCIICSQKEKDEPIMYIGHAQMSRVNAHAHENLPGDVETAVAEGNDANESNTPSTSAGAAVFPPQIHLSLCGHAVHLHCWQKYFESVRAQSQFNLEHSQTNIAFDAHFGEFLCPLCQALSSMLVPCLPICSPLTLADQQRDRDAMERVFQSKQDTSSILSWLSDGLPSRLEALASQDESMGDGEEGGDERMRQDNIRAMNQFAVSFLEAMLRFQPEMTHLATAMSALKKGFFSTGPQLTHLIWSSVASTITSTQLSGISSAIYSFEAYTSSKNGQKGSNWRTSSAIRPNGGTGPATAASSLSSLRITSILNPAVPCLKTRVAVSLPEALDPQLDQFTPKDDSKLNVLLRSLRRVPLLFTNRRREFYRTMCYPIAQNLRLALDPEQWLQTLPQGPPLQLGQPILGQDLFYLCVAICSSMLTTKADILVTIRSLCVLYMAQVLIQLAQMESEDEDDCLEEEQNETEGRDSAPSTRHGATSDDASAEQMEEMQHGLETLMARLATEAGVSVLVEEQNGGDAASRRRPAPQGRQLQLLFKSSCLAFMRQVTLLCRAFFRGDQDPDASWSANFVSSLRLSTNFHDMCQQLGLPRITQLLADQALVEYLLRAARELRVRPTSAAVADELQARYKQHGHAEPLVDALQALVSKGSVEQGALITRANLREMPKLPLRLEPDAQQHKNLFHFANIRLVKLAASYTDLHSEVLGKSKCKQTWKTVENPAICLVCEQVLCAGTECCRRRSDGMGACTHHAITCGAGVGLFFLMRSSSVLLVFGPRSSYFGSPYLDMFGEEDINVRRGRPLYLNAKRMKALQALYANHQLANEVARNRRTSDQYIRNNYY</sequence>
<dbReference type="GO" id="GO:0004672">
    <property type="term" value="F:protein kinase activity"/>
    <property type="evidence" value="ECO:0007669"/>
    <property type="project" value="InterPro"/>
</dbReference>
<dbReference type="InterPro" id="IPR001478">
    <property type="entry name" value="PDZ"/>
</dbReference>
<evidence type="ECO:0000259" key="13">
    <source>
        <dbReference type="PROSITE" id="PS50106"/>
    </source>
</evidence>
<comment type="function">
    <text evidence="10">Ubiquitin ligase protein which is a component of the N-end rule pathway. Recognizes and binds to proteins bearing specific N-terminal residues that are destabilizing according to the N-end rule, leading to their ubiquitination and subsequent degradation.</text>
</comment>
<evidence type="ECO:0000313" key="15">
    <source>
        <dbReference type="EMBL" id="KAE9030073.1"/>
    </source>
</evidence>
<evidence type="ECO:0000256" key="5">
    <source>
        <dbReference type="ARBA" id="ARBA00022771"/>
    </source>
</evidence>
<dbReference type="InterPro" id="IPR039164">
    <property type="entry name" value="UBR1-like"/>
</dbReference>
<dbReference type="GO" id="GO:0061630">
    <property type="term" value="F:ubiquitin protein ligase activity"/>
    <property type="evidence" value="ECO:0007669"/>
    <property type="project" value="UniProtKB-UniRule"/>
</dbReference>
<evidence type="ECO:0000256" key="2">
    <source>
        <dbReference type="ARBA" id="ARBA00004906"/>
    </source>
</evidence>
<dbReference type="OrthoDB" id="26387at2759"/>
<dbReference type="EMBL" id="QXFU01000551">
    <property type="protein sequence ID" value="KAE9030073.1"/>
    <property type="molecule type" value="Genomic_DNA"/>
</dbReference>
<dbReference type="GO" id="GO:0016567">
    <property type="term" value="P:protein ubiquitination"/>
    <property type="evidence" value="ECO:0007669"/>
    <property type="project" value="UniProtKB-UniRule"/>
</dbReference>
<dbReference type="InterPro" id="IPR013320">
    <property type="entry name" value="ConA-like_dom_sf"/>
</dbReference>
<accession>A0A6A3MPY6</accession>
<dbReference type="InterPro" id="IPR008266">
    <property type="entry name" value="Tyr_kinase_AS"/>
</dbReference>
<dbReference type="SMART" id="SM00228">
    <property type="entry name" value="PDZ"/>
    <property type="match status" value="1"/>
</dbReference>
<dbReference type="Pfam" id="PF02207">
    <property type="entry name" value="zf-UBR"/>
    <property type="match status" value="1"/>
</dbReference>
<dbReference type="EC" id="2.3.2.27" evidence="10"/>
<feature type="compositionally biased region" description="Polar residues" evidence="11">
    <location>
        <begin position="2599"/>
        <end position="2614"/>
    </location>
</feature>
<feature type="domain" description="UBR-type" evidence="14">
    <location>
        <begin position="1148"/>
        <end position="1219"/>
    </location>
</feature>
<dbReference type="UniPathway" id="UPA00143"/>
<dbReference type="InterPro" id="IPR011009">
    <property type="entry name" value="Kinase-like_dom_sf"/>
</dbReference>
<dbReference type="Gene3D" id="1.10.510.10">
    <property type="entry name" value="Transferase(Phosphotransferase) domain 1"/>
    <property type="match status" value="1"/>
</dbReference>
<feature type="compositionally biased region" description="Acidic residues" evidence="11">
    <location>
        <begin position="2780"/>
        <end position="2790"/>
    </location>
</feature>
<feature type="region of interest" description="Disordered" evidence="11">
    <location>
        <begin position="2599"/>
        <end position="2622"/>
    </location>
</feature>
<organism evidence="15 16">
    <name type="scientific">Phytophthora rubi</name>
    <dbReference type="NCBI Taxonomy" id="129364"/>
    <lineage>
        <taxon>Eukaryota</taxon>
        <taxon>Sar</taxon>
        <taxon>Stramenopiles</taxon>
        <taxon>Oomycota</taxon>
        <taxon>Peronosporomycetes</taxon>
        <taxon>Peronosporales</taxon>
        <taxon>Peronosporaceae</taxon>
        <taxon>Phytophthora</taxon>
    </lineage>
</organism>
<dbReference type="Gene3D" id="2.10.110.30">
    <property type="match status" value="1"/>
</dbReference>
<dbReference type="CDD" id="cd19673">
    <property type="entry name" value="UBR-box_UBR3"/>
    <property type="match status" value="1"/>
</dbReference>
<dbReference type="Pfam" id="PF18995">
    <property type="entry name" value="PRT6_C"/>
    <property type="match status" value="1"/>
</dbReference>
<gene>
    <name evidence="15" type="ORF">PR002_g9978</name>
</gene>
<dbReference type="PROSITE" id="PS00109">
    <property type="entry name" value="PROTEIN_KINASE_TYR"/>
    <property type="match status" value="1"/>
</dbReference>
<evidence type="ECO:0000256" key="10">
    <source>
        <dbReference type="RuleBase" id="RU366018"/>
    </source>
</evidence>
<dbReference type="InterPro" id="IPR036034">
    <property type="entry name" value="PDZ_sf"/>
</dbReference>
<evidence type="ECO:0000259" key="12">
    <source>
        <dbReference type="PROSITE" id="PS50011"/>
    </source>
</evidence>
<dbReference type="InterPro" id="IPR000719">
    <property type="entry name" value="Prot_kinase_dom"/>
</dbReference>
<keyword evidence="3 10" id="KW-0808">Transferase</keyword>
<dbReference type="PANTHER" id="PTHR21497">
    <property type="entry name" value="UBIQUITIN LIGASE E3 ALPHA-RELATED"/>
    <property type="match status" value="1"/>
</dbReference>
<dbReference type="SUPFAM" id="SSF50156">
    <property type="entry name" value="PDZ domain-like"/>
    <property type="match status" value="1"/>
</dbReference>
<evidence type="ECO:0000256" key="1">
    <source>
        <dbReference type="ARBA" id="ARBA00000900"/>
    </source>
</evidence>
<keyword evidence="6 10" id="KW-0833">Ubl conjugation pathway</keyword>
<dbReference type="FunFam" id="2.10.110.30:FF:000002">
    <property type="entry name" value="Putative e3 ubiquitin-protein ligase ubr3"/>
    <property type="match status" value="1"/>
</dbReference>
<evidence type="ECO:0000256" key="6">
    <source>
        <dbReference type="ARBA" id="ARBA00022786"/>
    </source>
</evidence>
<dbReference type="PROSITE" id="PS51157">
    <property type="entry name" value="ZF_UBR"/>
    <property type="match status" value="1"/>
</dbReference>
<name>A0A6A3MPY6_9STRA</name>
<dbReference type="PROSITE" id="PS50106">
    <property type="entry name" value="PDZ"/>
    <property type="match status" value="1"/>
</dbReference>
<comment type="pathway">
    <text evidence="2 10">Protein modification; protein ubiquitination.</text>
</comment>
<dbReference type="GO" id="GO:0071596">
    <property type="term" value="P:ubiquitin-dependent protein catabolic process via the N-end rule pathway"/>
    <property type="evidence" value="ECO:0007669"/>
    <property type="project" value="UniProtKB-UniRule"/>
</dbReference>
<dbReference type="PANTHER" id="PTHR21497:SF24">
    <property type="entry name" value="E3 UBIQUITIN-PROTEIN LIGASE UBR1"/>
    <property type="match status" value="1"/>
</dbReference>
<feature type="zinc finger region" description="UBR-type" evidence="9">
    <location>
        <begin position="1148"/>
        <end position="1219"/>
    </location>
</feature>
<dbReference type="CDD" id="cd00136">
    <property type="entry name" value="PDZ_canonical"/>
    <property type="match status" value="1"/>
</dbReference>
<evidence type="ECO:0000256" key="9">
    <source>
        <dbReference type="PROSITE-ProRule" id="PRU00508"/>
    </source>
</evidence>
<evidence type="ECO:0000256" key="3">
    <source>
        <dbReference type="ARBA" id="ARBA00022679"/>
    </source>
</evidence>
<dbReference type="Proteomes" id="UP000435112">
    <property type="component" value="Unassembled WGS sequence"/>
</dbReference>
<protein>
    <recommendedName>
        <fullName evidence="10">E3 ubiquitin-protein ligase</fullName>
        <ecNumber evidence="10">2.3.2.27</ecNumber>
    </recommendedName>
</protein>
<dbReference type="GO" id="GO:0000151">
    <property type="term" value="C:ubiquitin ligase complex"/>
    <property type="evidence" value="ECO:0007669"/>
    <property type="project" value="TreeGrafter"/>
</dbReference>
<dbReference type="SMART" id="SM00396">
    <property type="entry name" value="ZnF_UBR1"/>
    <property type="match status" value="1"/>
</dbReference>
<evidence type="ECO:0000256" key="4">
    <source>
        <dbReference type="ARBA" id="ARBA00022723"/>
    </source>
</evidence>
<evidence type="ECO:0000256" key="7">
    <source>
        <dbReference type="ARBA" id="ARBA00022833"/>
    </source>
</evidence>
<dbReference type="GO" id="GO:0005737">
    <property type="term" value="C:cytoplasm"/>
    <property type="evidence" value="ECO:0007669"/>
    <property type="project" value="TreeGrafter"/>
</dbReference>
<feature type="domain" description="Protein kinase" evidence="12">
    <location>
        <begin position="236"/>
        <end position="521"/>
    </location>
</feature>
<comment type="caution">
    <text evidence="15">The sequence shown here is derived from an EMBL/GenBank/DDBJ whole genome shotgun (WGS) entry which is preliminary data.</text>
</comment>
<dbReference type="PROSITE" id="PS50011">
    <property type="entry name" value="PROTEIN_KINASE_DOM"/>
    <property type="match status" value="1"/>
</dbReference>
<evidence type="ECO:0000256" key="8">
    <source>
        <dbReference type="ARBA" id="ARBA00046341"/>
    </source>
</evidence>
<feature type="compositionally biased region" description="Acidic residues" evidence="11">
    <location>
        <begin position="2287"/>
        <end position="2296"/>
    </location>
</feature>
<comment type="catalytic activity">
    <reaction evidence="1 10">
        <text>S-ubiquitinyl-[E2 ubiquitin-conjugating enzyme]-L-cysteine + [acceptor protein]-L-lysine = [E2 ubiquitin-conjugating enzyme]-L-cysteine + N(6)-ubiquitinyl-[acceptor protein]-L-lysine.</text>
        <dbReference type="EC" id="2.3.2.27"/>
    </reaction>
</comment>
<feature type="region of interest" description="Disordered" evidence="11">
    <location>
        <begin position="2145"/>
        <end position="2180"/>
    </location>
</feature>
<keyword evidence="5 10" id="KW-0863">Zinc-finger</keyword>
<dbReference type="InterPro" id="IPR044046">
    <property type="entry name" value="E3_ligase_UBR-like_C"/>
</dbReference>
<proteinExistence type="inferred from homology"/>
<feature type="domain" description="PDZ" evidence="13">
    <location>
        <begin position="614"/>
        <end position="699"/>
    </location>
</feature>
<dbReference type="GO" id="GO:0008270">
    <property type="term" value="F:zinc ion binding"/>
    <property type="evidence" value="ECO:0007669"/>
    <property type="project" value="UniProtKB-UniRule"/>
</dbReference>
<evidence type="ECO:0000259" key="14">
    <source>
        <dbReference type="PROSITE" id="PS51157"/>
    </source>
</evidence>
<dbReference type="InterPro" id="IPR001245">
    <property type="entry name" value="Ser-Thr/Tyr_kinase_cat_dom"/>
</dbReference>
<dbReference type="InterPro" id="IPR003126">
    <property type="entry name" value="Znf_UBR"/>
</dbReference>
<reference evidence="15 16" key="1">
    <citation type="submission" date="2018-09" db="EMBL/GenBank/DDBJ databases">
        <title>Genomic investigation of the strawberry pathogen Phytophthora fragariae indicates pathogenicity is determined by transcriptional variation in three key races.</title>
        <authorList>
            <person name="Adams T.M."/>
            <person name="Armitage A.D."/>
            <person name="Sobczyk M.K."/>
            <person name="Bates H.J."/>
            <person name="Dunwell J.M."/>
            <person name="Nellist C.F."/>
            <person name="Harrison R.J."/>
        </authorList>
    </citation>
    <scope>NUCLEOTIDE SEQUENCE [LARGE SCALE GENOMIC DNA]</scope>
    <source>
        <strain evidence="15 16">SCRP324</strain>
    </source>
</reference>